<evidence type="ECO:0000259" key="5">
    <source>
        <dbReference type="PROSITE" id="PS50975"/>
    </source>
</evidence>
<keyword evidence="4" id="KW-0067">ATP-binding</keyword>
<evidence type="ECO:0000313" key="7">
    <source>
        <dbReference type="Proteomes" id="UP000266188"/>
    </source>
</evidence>
<keyword evidence="7" id="KW-1185">Reference proteome</keyword>
<keyword evidence="2 6" id="KW-0436">Ligase</keyword>
<evidence type="ECO:0000256" key="4">
    <source>
        <dbReference type="PROSITE-ProRule" id="PRU00409"/>
    </source>
</evidence>
<dbReference type="AlphaFoldDB" id="A0A3A2Z6T3"/>
<keyword evidence="4" id="KW-0547">Nucleotide-binding</keyword>
<comment type="caution">
    <text evidence="6">The sequence shown here is derived from an EMBL/GenBank/DDBJ whole genome shotgun (WGS) entry which is preliminary data.</text>
</comment>
<sequence length="366" mass="39803">MGAAADIPSLEIVLVAEQRSTYLQLGYSDEDCAALTHDGEVRAVSNTLKQLGHHVTHVSGVQSLVQQLAVGNYRNWDLVFNMAQGFHGTARESQVPALLEAYQIPYTFADAATMALCQNKANTKIILRHHHIPTAPFWVIPAKGLTLSFSELTTQLPSYPLFLKPVTEGSSKGVADFNKVTGPSGLEMALQRFSAKLPGQNILIESFLPGREYTVSILGTGSTSRVIGIREFIWQSPSDRNGDHIALDFASRKSKSSTSNRLVCDDPHDMTDPQIRAACQVALAAWRVLGCRDAGRVDLRFDSHEPHAVPNVLEVNPVSGLLPGHSPLPGSAESNGISFEQLLAGIIESALQRSKEEKETHGYWAS</sequence>
<dbReference type="InterPro" id="IPR011761">
    <property type="entry name" value="ATP-grasp"/>
</dbReference>
<evidence type="ECO:0000256" key="3">
    <source>
        <dbReference type="ARBA" id="ARBA00023316"/>
    </source>
</evidence>
<dbReference type="GO" id="GO:0005524">
    <property type="term" value="F:ATP binding"/>
    <property type="evidence" value="ECO:0007669"/>
    <property type="project" value="UniProtKB-UniRule"/>
</dbReference>
<dbReference type="GO" id="GO:0071555">
    <property type="term" value="P:cell wall organization"/>
    <property type="evidence" value="ECO:0007669"/>
    <property type="project" value="UniProtKB-KW"/>
</dbReference>
<dbReference type="Gene3D" id="3.40.50.20">
    <property type="match status" value="1"/>
</dbReference>
<dbReference type="InterPro" id="IPR013815">
    <property type="entry name" value="ATP_grasp_subdomain_1"/>
</dbReference>
<dbReference type="PANTHER" id="PTHR23132:SF23">
    <property type="entry name" value="D-ALANINE--D-ALANINE LIGASE B"/>
    <property type="match status" value="1"/>
</dbReference>
<dbReference type="OrthoDB" id="2013972at2759"/>
<comment type="similarity">
    <text evidence="1">Belongs to the D-alanine--D-alanine ligase family.</text>
</comment>
<reference evidence="7" key="1">
    <citation type="submission" date="2017-02" db="EMBL/GenBank/DDBJ databases">
        <authorList>
            <person name="Tafer H."/>
            <person name="Lopandic K."/>
        </authorList>
    </citation>
    <scope>NUCLEOTIDE SEQUENCE [LARGE SCALE GENOMIC DNA]</scope>
    <source>
        <strain evidence="7">CBS 366.77</strain>
    </source>
</reference>
<evidence type="ECO:0000256" key="2">
    <source>
        <dbReference type="ARBA" id="ARBA00022598"/>
    </source>
</evidence>
<feature type="domain" description="ATP-grasp" evidence="5">
    <location>
        <begin position="124"/>
        <end position="348"/>
    </location>
</feature>
<protein>
    <submittedName>
        <fullName evidence="6">D-ala D-ala ligase</fullName>
    </submittedName>
</protein>
<dbReference type="Gene3D" id="3.30.470.20">
    <property type="entry name" value="ATP-grasp fold, B domain"/>
    <property type="match status" value="1"/>
</dbReference>
<organism evidence="6 7">
    <name type="scientific">Aspergillus sclerotialis</name>
    <dbReference type="NCBI Taxonomy" id="2070753"/>
    <lineage>
        <taxon>Eukaryota</taxon>
        <taxon>Fungi</taxon>
        <taxon>Dikarya</taxon>
        <taxon>Ascomycota</taxon>
        <taxon>Pezizomycotina</taxon>
        <taxon>Eurotiomycetes</taxon>
        <taxon>Eurotiomycetidae</taxon>
        <taxon>Eurotiales</taxon>
        <taxon>Aspergillaceae</taxon>
        <taxon>Aspergillus</taxon>
        <taxon>Aspergillus subgen. Polypaecilum</taxon>
    </lineage>
</organism>
<dbReference type="InterPro" id="IPR016185">
    <property type="entry name" value="PreATP-grasp_dom_sf"/>
</dbReference>
<keyword evidence="3" id="KW-0961">Cell wall biogenesis/degradation</keyword>
<dbReference type="Proteomes" id="UP000266188">
    <property type="component" value="Unassembled WGS sequence"/>
</dbReference>
<dbReference type="SUPFAM" id="SSF56059">
    <property type="entry name" value="Glutathione synthetase ATP-binding domain-like"/>
    <property type="match status" value="1"/>
</dbReference>
<dbReference type="Pfam" id="PF07478">
    <property type="entry name" value="Dala_Dala_lig_C"/>
    <property type="match status" value="1"/>
</dbReference>
<dbReference type="PANTHER" id="PTHR23132">
    <property type="entry name" value="D-ALANINE--D-ALANINE LIGASE"/>
    <property type="match status" value="1"/>
</dbReference>
<dbReference type="InterPro" id="IPR011095">
    <property type="entry name" value="Dala_Dala_lig_C"/>
</dbReference>
<dbReference type="PROSITE" id="PS50975">
    <property type="entry name" value="ATP_GRASP"/>
    <property type="match status" value="1"/>
</dbReference>
<dbReference type="GO" id="GO:0008716">
    <property type="term" value="F:D-alanine-D-alanine ligase activity"/>
    <property type="evidence" value="ECO:0007669"/>
    <property type="project" value="InterPro"/>
</dbReference>
<dbReference type="EMBL" id="MVGC01000489">
    <property type="protein sequence ID" value="RJE18808.1"/>
    <property type="molecule type" value="Genomic_DNA"/>
</dbReference>
<evidence type="ECO:0000313" key="6">
    <source>
        <dbReference type="EMBL" id="RJE18808.1"/>
    </source>
</evidence>
<dbReference type="GO" id="GO:0046872">
    <property type="term" value="F:metal ion binding"/>
    <property type="evidence" value="ECO:0007669"/>
    <property type="project" value="InterPro"/>
</dbReference>
<gene>
    <name evidence="6" type="ORF">PHISCL_08852</name>
</gene>
<dbReference type="STRING" id="2070753.A0A3A2Z6T3"/>
<evidence type="ECO:0000256" key="1">
    <source>
        <dbReference type="ARBA" id="ARBA00010871"/>
    </source>
</evidence>
<dbReference type="SUPFAM" id="SSF52440">
    <property type="entry name" value="PreATP-grasp domain"/>
    <property type="match status" value="1"/>
</dbReference>
<dbReference type="Gene3D" id="3.30.1490.20">
    <property type="entry name" value="ATP-grasp fold, A domain"/>
    <property type="match status" value="1"/>
</dbReference>
<accession>A0A3A2Z6T3</accession>
<name>A0A3A2Z6T3_9EURO</name>
<proteinExistence type="inferred from homology"/>